<evidence type="ECO:0000313" key="8">
    <source>
        <dbReference type="EMBL" id="TNX92863.1"/>
    </source>
</evidence>
<evidence type="ECO:0000256" key="7">
    <source>
        <dbReference type="HAMAP-Rule" id="MF_00768"/>
    </source>
</evidence>
<keyword evidence="5 7" id="KW-0804">Transcription</keyword>
<accession>A0A2T1IYH4</accession>
<dbReference type="GO" id="GO:0045892">
    <property type="term" value="P:negative regulation of DNA-templated transcription"/>
    <property type="evidence" value="ECO:0007669"/>
    <property type="project" value="UniProtKB-UniRule"/>
</dbReference>
<dbReference type="RefSeq" id="WP_005018994.1">
    <property type="nucleotide sequence ID" value="NZ_BKHE01000002.1"/>
</dbReference>
<dbReference type="PANTHER" id="PTHR30055:SF234">
    <property type="entry name" value="HTH-TYPE TRANSCRIPTIONAL REGULATOR BETI"/>
    <property type="match status" value="1"/>
</dbReference>
<sequence>MPKVGMQPIRRQQLIDATLEAINELGLAEASISQIAKRAGVSTGIISHYFKDKHGLIFATMQYLLAQLETAVAQALSQTEASPKARLMAIVRGNFSPSQINQAAMKTWLAFWSVSLYQPDLHELQQVNEQWLYSSLKHEFCKCLDEKQAEDAALGLAALIDGFWLRGALSQTPLRIDETIRICEQYIDHKLVY</sequence>
<dbReference type="NCBIfam" id="TIGR03384">
    <property type="entry name" value="betaine_BetI"/>
    <property type="match status" value="1"/>
</dbReference>
<dbReference type="GO" id="GO:0003700">
    <property type="term" value="F:DNA-binding transcription factor activity"/>
    <property type="evidence" value="ECO:0007669"/>
    <property type="project" value="UniProtKB-UniRule"/>
</dbReference>
<dbReference type="GO" id="GO:0019285">
    <property type="term" value="P:glycine betaine biosynthetic process from choline"/>
    <property type="evidence" value="ECO:0007669"/>
    <property type="project" value="UniProtKB-UniRule"/>
</dbReference>
<evidence type="ECO:0000256" key="5">
    <source>
        <dbReference type="ARBA" id="ARBA00023163"/>
    </source>
</evidence>
<dbReference type="InterPro" id="IPR039538">
    <property type="entry name" value="BetI_C"/>
</dbReference>
<organism evidence="8 9">
    <name type="scientific">Acinetobacter radioresistens</name>
    <dbReference type="NCBI Taxonomy" id="40216"/>
    <lineage>
        <taxon>Bacteria</taxon>
        <taxon>Pseudomonadati</taxon>
        <taxon>Pseudomonadota</taxon>
        <taxon>Gammaproteobacteria</taxon>
        <taxon>Moraxellales</taxon>
        <taxon>Moraxellaceae</taxon>
        <taxon>Acinetobacter</taxon>
    </lineage>
</organism>
<dbReference type="InterPro" id="IPR023772">
    <property type="entry name" value="DNA-bd_HTH_TetR-type_CS"/>
</dbReference>
<dbReference type="PANTHER" id="PTHR30055">
    <property type="entry name" value="HTH-TYPE TRANSCRIPTIONAL REGULATOR RUTR"/>
    <property type="match status" value="1"/>
</dbReference>
<comment type="function">
    <text evidence="7">Repressor involved in choline regulation of the bet genes.</text>
</comment>
<evidence type="ECO:0000313" key="9">
    <source>
        <dbReference type="Proteomes" id="UP000314285"/>
    </source>
</evidence>
<proteinExistence type="inferred from homology"/>
<dbReference type="Gene3D" id="1.10.357.10">
    <property type="entry name" value="Tetracycline Repressor, domain 2"/>
    <property type="match status" value="1"/>
</dbReference>
<evidence type="ECO:0000256" key="2">
    <source>
        <dbReference type="ARBA" id="ARBA00022491"/>
    </source>
</evidence>
<dbReference type="Pfam" id="PF13977">
    <property type="entry name" value="TetR_C_6"/>
    <property type="match status" value="1"/>
</dbReference>
<comment type="caution">
    <text evidence="8">The sequence shown here is derived from an EMBL/GenBank/DDBJ whole genome shotgun (WGS) entry which is preliminary data.</text>
</comment>
<keyword evidence="4 7" id="KW-0238">DNA-binding</keyword>
<evidence type="ECO:0000256" key="4">
    <source>
        <dbReference type="ARBA" id="ARBA00023125"/>
    </source>
</evidence>
<dbReference type="PROSITE" id="PS01081">
    <property type="entry name" value="HTH_TETR_1"/>
    <property type="match status" value="1"/>
</dbReference>
<reference evidence="8 9" key="1">
    <citation type="submission" date="2019-06" db="EMBL/GenBank/DDBJ databases">
        <title>Genome of Acinetobacter radioresistens APH1, a phenol degrading strain.</title>
        <authorList>
            <person name="Liu Y."/>
        </authorList>
    </citation>
    <scope>NUCLEOTIDE SEQUENCE [LARGE SCALE GENOMIC DNA]</scope>
    <source>
        <strain evidence="8 9">APH1</strain>
    </source>
</reference>
<keyword evidence="2 7" id="KW-0678">Repressor</keyword>
<comment type="function">
    <text evidence="6">Repressor involved in the biosynthesis of the osmoprotectant glycine betaine. It represses transcription of the choline transporter BetT and the genes of BetAB involved in the synthesis of glycine betaine.</text>
</comment>
<dbReference type="HAMAP" id="MF_00768">
    <property type="entry name" value="HTH_type_BetI"/>
    <property type="match status" value="1"/>
</dbReference>
<evidence type="ECO:0000256" key="3">
    <source>
        <dbReference type="ARBA" id="ARBA00023015"/>
    </source>
</evidence>
<dbReference type="STRING" id="40216.GCA_001917365_01267"/>
<gene>
    <name evidence="7 8" type="primary">betI</name>
    <name evidence="8" type="ORF">FHY67_04670</name>
</gene>
<name>A0A2T1IYH4_ACIRA</name>
<dbReference type="PRINTS" id="PR00455">
    <property type="entry name" value="HTHTETR"/>
</dbReference>
<dbReference type="InterPro" id="IPR001647">
    <property type="entry name" value="HTH_TetR"/>
</dbReference>
<evidence type="ECO:0000256" key="6">
    <source>
        <dbReference type="ARBA" id="ARBA00024936"/>
    </source>
</evidence>
<dbReference type="InterPro" id="IPR036271">
    <property type="entry name" value="Tet_transcr_reg_TetR-rel_C_sf"/>
</dbReference>
<dbReference type="InterPro" id="IPR050109">
    <property type="entry name" value="HTH-type_TetR-like_transc_reg"/>
</dbReference>
<dbReference type="InterPro" id="IPR009057">
    <property type="entry name" value="Homeodomain-like_sf"/>
</dbReference>
<dbReference type="NCBIfam" id="NF001978">
    <property type="entry name" value="PRK00767.1"/>
    <property type="match status" value="1"/>
</dbReference>
<dbReference type="SUPFAM" id="SSF48498">
    <property type="entry name" value="Tetracyclin repressor-like, C-terminal domain"/>
    <property type="match status" value="1"/>
</dbReference>
<dbReference type="EMBL" id="VFBM01000003">
    <property type="protein sequence ID" value="TNX92863.1"/>
    <property type="molecule type" value="Genomic_DNA"/>
</dbReference>
<dbReference type="InterPro" id="IPR017757">
    <property type="entry name" value="Tscrpt_rep_BetI"/>
</dbReference>
<dbReference type="PROSITE" id="PS50977">
    <property type="entry name" value="HTH_TETR_2"/>
    <property type="match status" value="1"/>
</dbReference>
<comment type="pathway">
    <text evidence="1 7">Amine and polyamine biosynthesis; betaine biosynthesis via choline pathway [regulation].</text>
</comment>
<dbReference type="Pfam" id="PF00440">
    <property type="entry name" value="TetR_N"/>
    <property type="match status" value="1"/>
</dbReference>
<feature type="DNA-binding region" description="H-T-H motif" evidence="7">
    <location>
        <begin position="31"/>
        <end position="50"/>
    </location>
</feature>
<keyword evidence="3 7" id="KW-0805">Transcription regulation</keyword>
<evidence type="ECO:0000256" key="1">
    <source>
        <dbReference type="ARBA" id="ARBA00004719"/>
    </source>
</evidence>
<dbReference type="Proteomes" id="UP000314285">
    <property type="component" value="Unassembled WGS sequence"/>
</dbReference>
<protein>
    <recommendedName>
        <fullName evidence="7">HTH-type transcriptional regulator BetI</fullName>
    </recommendedName>
</protein>
<dbReference type="GO" id="GO:0000976">
    <property type="term" value="F:transcription cis-regulatory region binding"/>
    <property type="evidence" value="ECO:0007669"/>
    <property type="project" value="TreeGrafter"/>
</dbReference>
<dbReference type="AlphaFoldDB" id="A0A2T1IYH4"/>
<dbReference type="SUPFAM" id="SSF46689">
    <property type="entry name" value="Homeodomain-like"/>
    <property type="match status" value="1"/>
</dbReference>
<dbReference type="UniPathway" id="UPA00529"/>